<evidence type="ECO:0000256" key="8">
    <source>
        <dbReference type="ARBA" id="ARBA00023224"/>
    </source>
</evidence>
<evidence type="ECO:0000256" key="7">
    <source>
        <dbReference type="ARBA" id="ARBA00023170"/>
    </source>
</evidence>
<keyword evidence="7 9" id="KW-0675">Receptor</keyword>
<reference evidence="13" key="1">
    <citation type="submission" date="2025-08" db="UniProtKB">
        <authorList>
            <consortium name="RefSeq"/>
        </authorList>
    </citation>
    <scope>IDENTIFICATION</scope>
</reference>
<comment type="similarity">
    <text evidence="9">Belongs to the G-protein coupled receptor 1 family.</text>
</comment>
<evidence type="ECO:0000256" key="6">
    <source>
        <dbReference type="ARBA" id="ARBA00023136"/>
    </source>
</evidence>
<dbReference type="GeneID" id="101405335"/>
<comment type="subcellular location">
    <subcellularLocation>
        <location evidence="10">Cell membrane</location>
        <topology evidence="10">Multi-pass membrane protein</topology>
    </subcellularLocation>
    <subcellularLocation>
        <location evidence="2">Membrane</location>
        <topology evidence="2">Multi-pass membrane protein</topology>
    </subcellularLocation>
</comment>
<dbReference type="Proteomes" id="UP000694910">
    <property type="component" value="Unplaced"/>
</dbReference>
<evidence type="ECO:0000256" key="9">
    <source>
        <dbReference type="RuleBase" id="RU000688"/>
    </source>
</evidence>
<keyword evidence="5 9" id="KW-0297">G-protein coupled receptor</keyword>
<dbReference type="InterPro" id="IPR017452">
    <property type="entry name" value="GPCR_Rhodpsn_7TM"/>
</dbReference>
<dbReference type="SUPFAM" id="SSF81321">
    <property type="entry name" value="Family A G protein-coupled receptor-like"/>
    <property type="match status" value="1"/>
</dbReference>
<keyword evidence="12" id="KW-1185">Reference proteome</keyword>
<dbReference type="PANTHER" id="PTHR48001">
    <property type="entry name" value="OLFACTORY RECEPTOR"/>
    <property type="match status" value="1"/>
</dbReference>
<dbReference type="PRINTS" id="PR00245">
    <property type="entry name" value="OLFACTORYR"/>
</dbReference>
<feature type="transmembrane region" description="Helical" evidence="10">
    <location>
        <begin position="238"/>
        <end position="261"/>
    </location>
</feature>
<dbReference type="PROSITE" id="PS00237">
    <property type="entry name" value="G_PROTEIN_RECEP_F1_1"/>
    <property type="match status" value="1"/>
</dbReference>
<organism evidence="12 13">
    <name type="scientific">Ceratotherium simum simum</name>
    <name type="common">Southern white rhinoceros</name>
    <dbReference type="NCBI Taxonomy" id="73337"/>
    <lineage>
        <taxon>Eukaryota</taxon>
        <taxon>Metazoa</taxon>
        <taxon>Chordata</taxon>
        <taxon>Craniata</taxon>
        <taxon>Vertebrata</taxon>
        <taxon>Euteleostomi</taxon>
        <taxon>Mammalia</taxon>
        <taxon>Eutheria</taxon>
        <taxon>Laurasiatheria</taxon>
        <taxon>Perissodactyla</taxon>
        <taxon>Rhinocerotidae</taxon>
        <taxon>Ceratotherium</taxon>
    </lineage>
</organism>
<gene>
    <name evidence="13" type="primary">LOC101405335</name>
</gene>
<sequence length="337" mass="37895">MALGNHSTITEFILLGLSADPKVQALLFVLFLVIYLQTLIGNLMMLLVIRMDSHLHTPMYYFLSHLSFLDLCFSSATMPKMLENLLSQRKTISVRGCLAQVFFVFDTGGTEACLLSVMAYDRYVAICHPLLYGQKMTNKLCKGLAWGSWGLGFLDAFINILLAISLDFCEDQSIPHYSCELPSLFPLSCSDVSINFTVLLCSSLLHSLATCVLIVFSYTVIVSTILSIRSSSGRSKTFFTCSSHLTAVLLFYGSAFLRYFIPNTGSPLELISSVQYSVVTPLVNPLIYSLKNNEVKAAVRRTFTKYLQYFRKLTTEDDGELVYWSKIFWFGDNQRIS</sequence>
<dbReference type="PRINTS" id="PR00237">
    <property type="entry name" value="GPCRRHODOPSN"/>
</dbReference>
<feature type="transmembrane region" description="Helical" evidence="10">
    <location>
        <begin position="25"/>
        <end position="48"/>
    </location>
</feature>
<keyword evidence="10" id="KW-0552">Olfaction</keyword>
<evidence type="ECO:0000256" key="3">
    <source>
        <dbReference type="ARBA" id="ARBA00022692"/>
    </source>
</evidence>
<evidence type="ECO:0000259" key="11">
    <source>
        <dbReference type="PROSITE" id="PS50262"/>
    </source>
</evidence>
<dbReference type="CDD" id="cd15229">
    <property type="entry name" value="7tmA_OR8S1-like"/>
    <property type="match status" value="1"/>
</dbReference>
<comment type="function">
    <text evidence="1">Putative odorant or sperm cell receptor.</text>
</comment>
<dbReference type="InterPro" id="IPR000276">
    <property type="entry name" value="GPCR_Rhodpsn"/>
</dbReference>
<evidence type="ECO:0000256" key="1">
    <source>
        <dbReference type="ARBA" id="ARBA00003929"/>
    </source>
</evidence>
<accession>A0ABM0HLI5</accession>
<evidence type="ECO:0000256" key="4">
    <source>
        <dbReference type="ARBA" id="ARBA00022989"/>
    </source>
</evidence>
<evidence type="ECO:0000313" key="12">
    <source>
        <dbReference type="Proteomes" id="UP000694910"/>
    </source>
</evidence>
<dbReference type="Gene3D" id="1.20.1070.10">
    <property type="entry name" value="Rhodopsin 7-helix transmembrane proteins"/>
    <property type="match status" value="1"/>
</dbReference>
<protein>
    <recommendedName>
        <fullName evidence="10">Olfactory receptor</fullName>
    </recommendedName>
</protein>
<keyword evidence="8 9" id="KW-0807">Transducer</keyword>
<feature type="domain" description="G-protein coupled receptors family 1 profile" evidence="11">
    <location>
        <begin position="41"/>
        <end position="288"/>
    </location>
</feature>
<evidence type="ECO:0000256" key="2">
    <source>
        <dbReference type="ARBA" id="ARBA00004141"/>
    </source>
</evidence>
<dbReference type="InterPro" id="IPR000725">
    <property type="entry name" value="Olfact_rcpt"/>
</dbReference>
<keyword evidence="10" id="KW-1003">Cell membrane</keyword>
<proteinExistence type="inferred from homology"/>
<evidence type="ECO:0000256" key="5">
    <source>
        <dbReference type="ARBA" id="ARBA00023040"/>
    </source>
</evidence>
<dbReference type="Pfam" id="PF13853">
    <property type="entry name" value="7tm_4"/>
    <property type="match status" value="1"/>
</dbReference>
<keyword evidence="4 10" id="KW-1133">Transmembrane helix</keyword>
<feature type="transmembrane region" description="Helical" evidence="10">
    <location>
        <begin position="204"/>
        <end position="226"/>
    </location>
</feature>
<feature type="transmembrane region" description="Helical" evidence="10">
    <location>
        <begin position="144"/>
        <end position="166"/>
    </location>
</feature>
<keyword evidence="10" id="KW-0716">Sensory transduction</keyword>
<dbReference type="PROSITE" id="PS50262">
    <property type="entry name" value="G_PROTEIN_RECEP_F1_2"/>
    <property type="match status" value="1"/>
</dbReference>
<keyword evidence="6 10" id="KW-0472">Membrane</keyword>
<evidence type="ECO:0000313" key="13">
    <source>
        <dbReference type="RefSeq" id="XP_004429490.1"/>
    </source>
</evidence>
<keyword evidence="3 9" id="KW-0812">Transmembrane</keyword>
<evidence type="ECO:0000256" key="10">
    <source>
        <dbReference type="RuleBase" id="RU363047"/>
    </source>
</evidence>
<dbReference type="RefSeq" id="XP_004429490.1">
    <property type="nucleotide sequence ID" value="XM_004429433.1"/>
</dbReference>
<feature type="transmembrane region" description="Helical" evidence="10">
    <location>
        <begin position="273"/>
        <end position="290"/>
    </location>
</feature>
<name>A0ABM0HLI5_CERSS</name>